<organism evidence="1">
    <name type="scientific">marine sediment metagenome</name>
    <dbReference type="NCBI Taxonomy" id="412755"/>
    <lineage>
        <taxon>unclassified sequences</taxon>
        <taxon>metagenomes</taxon>
        <taxon>ecological metagenomes</taxon>
    </lineage>
</organism>
<dbReference type="AlphaFoldDB" id="X0X927"/>
<name>X0X927_9ZZZZ</name>
<feature type="non-terminal residue" evidence="1">
    <location>
        <position position="1"/>
    </location>
</feature>
<sequence length="41" mass="4513">YCRTQDNVIVDGKEFDSQYGLPLDTPIKIGRMSVVLVGEGV</sequence>
<proteinExistence type="predicted"/>
<comment type="caution">
    <text evidence="1">The sequence shown here is derived from an EMBL/GenBank/DDBJ whole genome shotgun (WGS) entry which is preliminary data.</text>
</comment>
<accession>X0X927</accession>
<dbReference type="EMBL" id="BARS01048014">
    <property type="protein sequence ID" value="GAG31927.1"/>
    <property type="molecule type" value="Genomic_DNA"/>
</dbReference>
<gene>
    <name evidence="1" type="ORF">S01H1_72039</name>
</gene>
<reference evidence="1" key="1">
    <citation type="journal article" date="2014" name="Front. Microbiol.">
        <title>High frequency of phylogenetically diverse reductive dehalogenase-homologous genes in deep subseafloor sedimentary metagenomes.</title>
        <authorList>
            <person name="Kawai M."/>
            <person name="Futagami T."/>
            <person name="Toyoda A."/>
            <person name="Takaki Y."/>
            <person name="Nishi S."/>
            <person name="Hori S."/>
            <person name="Arai W."/>
            <person name="Tsubouchi T."/>
            <person name="Morono Y."/>
            <person name="Uchiyama I."/>
            <person name="Ito T."/>
            <person name="Fujiyama A."/>
            <person name="Inagaki F."/>
            <person name="Takami H."/>
        </authorList>
    </citation>
    <scope>NUCLEOTIDE SEQUENCE</scope>
    <source>
        <strain evidence="1">Expedition CK06-06</strain>
    </source>
</reference>
<protein>
    <recommendedName>
        <fullName evidence="2">FHA domain-containing protein</fullName>
    </recommendedName>
</protein>
<evidence type="ECO:0000313" key="1">
    <source>
        <dbReference type="EMBL" id="GAG31927.1"/>
    </source>
</evidence>
<evidence type="ECO:0008006" key="2">
    <source>
        <dbReference type="Google" id="ProtNLM"/>
    </source>
</evidence>